<evidence type="ECO:0000256" key="2">
    <source>
        <dbReference type="ARBA" id="ARBA00022553"/>
    </source>
</evidence>
<dbReference type="Pfam" id="PF06580">
    <property type="entry name" value="His_kinase"/>
    <property type="match status" value="1"/>
</dbReference>
<dbReference type="PANTHER" id="PTHR34220">
    <property type="entry name" value="SENSOR HISTIDINE KINASE YPDA"/>
    <property type="match status" value="1"/>
</dbReference>
<dbReference type="CDD" id="cd06225">
    <property type="entry name" value="HAMP"/>
    <property type="match status" value="1"/>
</dbReference>
<dbReference type="InterPro" id="IPR036890">
    <property type="entry name" value="HATPase_C_sf"/>
</dbReference>
<comment type="subcellular location">
    <subcellularLocation>
        <location evidence="1">Membrane</location>
    </subcellularLocation>
</comment>
<reference evidence="6 7" key="1">
    <citation type="submission" date="2019-01" db="EMBL/GenBank/DDBJ databases">
        <title>PMF-metabolizing Aryl O-demethylase.</title>
        <authorList>
            <person name="Kim M."/>
        </authorList>
    </citation>
    <scope>NUCLEOTIDE SEQUENCE [LARGE SCALE GENOMIC DNA]</scope>
    <source>
        <strain evidence="6 7">PMF1</strain>
    </source>
</reference>
<dbReference type="PANTHER" id="PTHR34220:SF7">
    <property type="entry name" value="SENSOR HISTIDINE KINASE YPDA"/>
    <property type="match status" value="1"/>
</dbReference>
<dbReference type="GO" id="GO:0016020">
    <property type="term" value="C:membrane"/>
    <property type="evidence" value="ECO:0007669"/>
    <property type="project" value="UniProtKB-SubCell"/>
</dbReference>
<dbReference type="GO" id="GO:0000155">
    <property type="term" value="F:phosphorelay sensor kinase activity"/>
    <property type="evidence" value="ECO:0007669"/>
    <property type="project" value="InterPro"/>
</dbReference>
<evidence type="ECO:0000313" key="6">
    <source>
        <dbReference type="EMBL" id="QBE94852.1"/>
    </source>
</evidence>
<keyword evidence="3 6" id="KW-0808">Transferase</keyword>
<keyword evidence="2" id="KW-0597">Phosphoprotein</keyword>
<keyword evidence="4" id="KW-1133">Transmembrane helix</keyword>
<evidence type="ECO:0000256" key="1">
    <source>
        <dbReference type="ARBA" id="ARBA00004370"/>
    </source>
</evidence>
<dbReference type="EMBL" id="CP035945">
    <property type="protein sequence ID" value="QBE94852.1"/>
    <property type="molecule type" value="Genomic_DNA"/>
</dbReference>
<protein>
    <submittedName>
        <fullName evidence="6">Sensor histidine kinase YehU</fullName>
        <ecNumber evidence="6">2.7.13.3</ecNumber>
    </submittedName>
</protein>
<dbReference type="EC" id="2.7.13.3" evidence="6"/>
<keyword evidence="6" id="KW-0418">Kinase</keyword>
<proteinExistence type="predicted"/>
<keyword evidence="4" id="KW-0472">Membrane</keyword>
<keyword evidence="4" id="KW-0812">Transmembrane</keyword>
<evidence type="ECO:0000256" key="3">
    <source>
        <dbReference type="ARBA" id="ARBA00022679"/>
    </source>
</evidence>
<dbReference type="PROSITE" id="PS50885">
    <property type="entry name" value="HAMP"/>
    <property type="match status" value="1"/>
</dbReference>
<evidence type="ECO:0000313" key="7">
    <source>
        <dbReference type="Proteomes" id="UP000289794"/>
    </source>
</evidence>
<dbReference type="KEGG" id="bpro:PMF13cell1_00345"/>
<name>A0A4P6LSN1_9FIRM</name>
<organism evidence="6 7">
    <name type="scientific">Blautia producta</name>
    <dbReference type="NCBI Taxonomy" id="33035"/>
    <lineage>
        <taxon>Bacteria</taxon>
        <taxon>Bacillati</taxon>
        <taxon>Bacillota</taxon>
        <taxon>Clostridia</taxon>
        <taxon>Lachnospirales</taxon>
        <taxon>Lachnospiraceae</taxon>
        <taxon>Blautia</taxon>
    </lineage>
</organism>
<feature type="transmembrane region" description="Helical" evidence="4">
    <location>
        <begin position="15"/>
        <end position="38"/>
    </location>
</feature>
<sequence length="576" mass="68069">MKKKKGQKRAFGKYLFRWLLVLVLGFAAISVAFNIYIYQTEKDHYTNLNKKEKKDRIEYLARNMNESFTKLKRMSEMVIGDDVVLELYCKYDMVNSFERGKLFDAIKERCMELDNMNELTLSSTLYFPDKNLKIDRFGYHDDDSEEFRQFITERQTGKVFLVTDDRAYMVEVLKKDYIEDYWEQGNVLGVFVMEVDTKRIMKELNFAKMSPQDILLMTNMDCSELYFTDGTEKLPPLTELQDSRNMAIGDNQYFVDSYEEEGSFFRIYYLQDQSLLQLLQKNMKNSILVFIGISILNIVLVMLLGFRYILHPLEVLLVKAFGEIEKSNLSYRIPLTSKDGVFSDLYRKFNYMAERIDSLVSKELKQQILVNKANFKHLQAQINPHFMYNSYFLLYRMIKSGDRESSLYLCENLGHFFKYINRDSGDDKRLSDEVSHARAYAVIQGYRYRGLISIDFQELPEKYNYIMVPRLVIQPLLENVFKYVIDEMDDDEKIILRVGYHEEGEYLVISVENSGNIHEEELCRIRQKLQEPEKEENITALVNINLRLNAYFKEDQSVRVLKSNLGGLKVEIRVRL</sequence>
<dbReference type="SUPFAM" id="SSF55874">
    <property type="entry name" value="ATPase domain of HSP90 chaperone/DNA topoisomerase II/histidine kinase"/>
    <property type="match status" value="1"/>
</dbReference>
<accession>A0A4P6LSN1</accession>
<dbReference type="Proteomes" id="UP000289794">
    <property type="component" value="Chromosome"/>
</dbReference>
<feature type="transmembrane region" description="Helical" evidence="4">
    <location>
        <begin position="287"/>
        <end position="310"/>
    </location>
</feature>
<gene>
    <name evidence="6" type="primary">yehU_1</name>
    <name evidence="6" type="ORF">PMF13cell1_00345</name>
</gene>
<evidence type="ECO:0000259" key="5">
    <source>
        <dbReference type="PROSITE" id="PS50885"/>
    </source>
</evidence>
<feature type="domain" description="HAMP" evidence="5">
    <location>
        <begin position="317"/>
        <end position="361"/>
    </location>
</feature>
<dbReference type="InterPro" id="IPR010559">
    <property type="entry name" value="Sig_transdc_His_kin_internal"/>
</dbReference>
<dbReference type="InterPro" id="IPR003660">
    <property type="entry name" value="HAMP_dom"/>
</dbReference>
<dbReference type="AlphaFoldDB" id="A0A4P6LSN1"/>
<evidence type="ECO:0000256" key="4">
    <source>
        <dbReference type="SAM" id="Phobius"/>
    </source>
</evidence>
<dbReference type="Gene3D" id="6.10.340.10">
    <property type="match status" value="1"/>
</dbReference>
<dbReference type="RefSeq" id="WP_130179607.1">
    <property type="nucleotide sequence ID" value="NZ_CP035945.1"/>
</dbReference>
<dbReference type="InterPro" id="IPR050640">
    <property type="entry name" value="Bact_2-comp_sensor_kinase"/>
</dbReference>